<dbReference type="Proteomes" id="UP001596447">
    <property type="component" value="Unassembled WGS sequence"/>
</dbReference>
<feature type="transmembrane region" description="Helical" evidence="1">
    <location>
        <begin position="39"/>
        <end position="63"/>
    </location>
</feature>
<dbReference type="AlphaFoldDB" id="A0ABD5Z6W0"/>
<evidence type="ECO:0000313" key="3">
    <source>
        <dbReference type="EMBL" id="MFC7200864.1"/>
    </source>
</evidence>
<keyword evidence="1" id="KW-0472">Membrane</keyword>
<accession>A0ABD5Z6W0</accession>
<feature type="transmembrane region" description="Helical" evidence="1">
    <location>
        <begin position="12"/>
        <end position="33"/>
    </location>
</feature>
<sequence>MVLENVGRRTYATLAILPFVGLGVADILLLVFFGTDPLWGFLILPPILFMTAIGWLAFSSGFVGREAEEERRR</sequence>
<dbReference type="EMBL" id="JBHTAR010000011">
    <property type="protein sequence ID" value="MFC7200864.1"/>
    <property type="molecule type" value="Genomic_DNA"/>
</dbReference>
<dbReference type="RefSeq" id="WP_279527628.1">
    <property type="nucleotide sequence ID" value="NZ_CP122312.1"/>
</dbReference>
<name>A0ABD5Z6W0_9EURY</name>
<organism evidence="3 4">
    <name type="scientific">Halospeciosus flavus</name>
    <dbReference type="NCBI Taxonomy" id="3032283"/>
    <lineage>
        <taxon>Archaea</taxon>
        <taxon>Methanobacteriati</taxon>
        <taxon>Methanobacteriota</taxon>
        <taxon>Stenosarchaea group</taxon>
        <taxon>Halobacteria</taxon>
        <taxon>Halobacteriales</taxon>
        <taxon>Halobacteriaceae</taxon>
        <taxon>Halospeciosus</taxon>
    </lineage>
</organism>
<dbReference type="InterPro" id="IPR058455">
    <property type="entry name" value="DUF8142"/>
</dbReference>
<comment type="caution">
    <text evidence="3">The sequence shown here is derived from an EMBL/GenBank/DDBJ whole genome shotgun (WGS) entry which is preliminary data.</text>
</comment>
<keyword evidence="1" id="KW-1133">Transmembrane helix</keyword>
<keyword evidence="4" id="KW-1185">Reference proteome</keyword>
<protein>
    <recommendedName>
        <fullName evidence="2">DUF8142 domain-containing protein</fullName>
    </recommendedName>
</protein>
<evidence type="ECO:0000259" key="2">
    <source>
        <dbReference type="Pfam" id="PF26465"/>
    </source>
</evidence>
<feature type="domain" description="DUF8142" evidence="2">
    <location>
        <begin position="8"/>
        <end position="64"/>
    </location>
</feature>
<gene>
    <name evidence="3" type="ORF">ACFQJ9_15855</name>
</gene>
<reference evidence="3 4" key="1">
    <citation type="journal article" date="2019" name="Int. J. Syst. Evol. Microbiol.">
        <title>The Global Catalogue of Microorganisms (GCM) 10K type strain sequencing project: providing services to taxonomists for standard genome sequencing and annotation.</title>
        <authorList>
            <consortium name="The Broad Institute Genomics Platform"/>
            <consortium name="The Broad Institute Genome Sequencing Center for Infectious Disease"/>
            <person name="Wu L."/>
            <person name="Ma J."/>
        </authorList>
    </citation>
    <scope>NUCLEOTIDE SEQUENCE [LARGE SCALE GENOMIC DNA]</scope>
    <source>
        <strain evidence="3 4">XZGYJ-43</strain>
    </source>
</reference>
<keyword evidence="1" id="KW-0812">Transmembrane</keyword>
<evidence type="ECO:0000313" key="4">
    <source>
        <dbReference type="Proteomes" id="UP001596447"/>
    </source>
</evidence>
<evidence type="ECO:0000256" key="1">
    <source>
        <dbReference type="SAM" id="Phobius"/>
    </source>
</evidence>
<proteinExistence type="predicted"/>
<dbReference type="Pfam" id="PF26465">
    <property type="entry name" value="DUF8142"/>
    <property type="match status" value="1"/>
</dbReference>